<dbReference type="Proteomes" id="UP000192927">
    <property type="component" value="Unassembled WGS sequence"/>
</dbReference>
<keyword evidence="1" id="KW-0472">Membrane</keyword>
<dbReference type="PANTHER" id="PTHR13046:SF0">
    <property type="entry name" value="CAAX PRENYL PROTEASE 2"/>
    <property type="match status" value="1"/>
</dbReference>
<evidence type="ECO:0000256" key="1">
    <source>
        <dbReference type="SAM" id="Phobius"/>
    </source>
</evidence>
<reference evidence="3" key="1">
    <citation type="submission" date="2017-03" db="EMBL/GenBank/DDBJ databases">
        <authorList>
            <person name="Sharma R."/>
            <person name="Thines M."/>
        </authorList>
    </citation>
    <scope>NUCLEOTIDE SEQUENCE [LARGE SCALE GENOMIC DNA]</scope>
</reference>
<dbReference type="EMBL" id="FWEW01000801">
    <property type="protein sequence ID" value="SLM35742.1"/>
    <property type="molecule type" value="Genomic_DNA"/>
</dbReference>
<protein>
    <submittedName>
        <fullName evidence="2">Uncharacterized protein</fullName>
    </submittedName>
</protein>
<dbReference type="InterPro" id="IPR039731">
    <property type="entry name" value="Rce1"/>
</dbReference>
<accession>A0A1W5CYC7</accession>
<feature type="transmembrane region" description="Helical" evidence="1">
    <location>
        <begin position="25"/>
        <end position="47"/>
    </location>
</feature>
<evidence type="ECO:0000313" key="2">
    <source>
        <dbReference type="EMBL" id="SLM35742.1"/>
    </source>
</evidence>
<feature type="transmembrane region" description="Helical" evidence="1">
    <location>
        <begin position="68"/>
        <end position="87"/>
    </location>
</feature>
<keyword evidence="1" id="KW-1133">Transmembrane helix</keyword>
<dbReference type="GO" id="GO:0005789">
    <property type="term" value="C:endoplasmic reticulum membrane"/>
    <property type="evidence" value="ECO:0007669"/>
    <property type="project" value="InterPro"/>
</dbReference>
<dbReference type="GO" id="GO:0004222">
    <property type="term" value="F:metalloendopeptidase activity"/>
    <property type="evidence" value="ECO:0007669"/>
    <property type="project" value="InterPro"/>
</dbReference>
<sequence>MAPTAILQHLKSYYTKDAEKDRPVILARTAALLSILYTLLYVLPFYLHPTTRPSPTLSRDAPSVIRARIRLVTLSSTLSTLLTIYLITTLTHSTLPSTLRLLGWYPIHPLSILRPLLLTILLFSGPLFEKAIIHRSWRIWLRGRALHESLSSWIGWRNYIATVNHLKSSASIGSSRLANPQDRFKRIPRRVQTIATTTIKYKVPPYANI</sequence>
<proteinExistence type="predicted"/>
<organism evidence="2 3">
    <name type="scientific">Lasallia pustulata</name>
    <dbReference type="NCBI Taxonomy" id="136370"/>
    <lineage>
        <taxon>Eukaryota</taxon>
        <taxon>Fungi</taxon>
        <taxon>Dikarya</taxon>
        <taxon>Ascomycota</taxon>
        <taxon>Pezizomycotina</taxon>
        <taxon>Lecanoromycetes</taxon>
        <taxon>OSLEUM clade</taxon>
        <taxon>Umbilicariomycetidae</taxon>
        <taxon>Umbilicariales</taxon>
        <taxon>Umbilicariaceae</taxon>
        <taxon>Lasallia</taxon>
    </lineage>
</organism>
<name>A0A1W5CYC7_9LECA</name>
<evidence type="ECO:0000313" key="3">
    <source>
        <dbReference type="Proteomes" id="UP000192927"/>
    </source>
</evidence>
<dbReference type="GO" id="GO:0071586">
    <property type="term" value="P:CAAX-box protein processing"/>
    <property type="evidence" value="ECO:0007669"/>
    <property type="project" value="InterPro"/>
</dbReference>
<keyword evidence="1" id="KW-0812">Transmembrane</keyword>
<dbReference type="AlphaFoldDB" id="A0A1W5CYC7"/>
<keyword evidence="3" id="KW-1185">Reference proteome</keyword>
<feature type="transmembrane region" description="Helical" evidence="1">
    <location>
        <begin position="107"/>
        <end position="128"/>
    </location>
</feature>
<dbReference type="PANTHER" id="PTHR13046">
    <property type="entry name" value="PROTEASE U48 CAAX PRENYL PROTEASE RCE1"/>
    <property type="match status" value="1"/>
</dbReference>